<name>A0A562D0X9_9GAMM</name>
<dbReference type="EMBL" id="VLJS01000117">
    <property type="protein sequence ID" value="TWH03222.1"/>
    <property type="molecule type" value="Genomic_DNA"/>
</dbReference>
<dbReference type="OrthoDB" id="7062852at2"/>
<organism evidence="1 2">
    <name type="scientific">Pseudoxanthomonas taiwanensis J19</name>
    <dbReference type="NCBI Taxonomy" id="935569"/>
    <lineage>
        <taxon>Bacteria</taxon>
        <taxon>Pseudomonadati</taxon>
        <taxon>Pseudomonadota</taxon>
        <taxon>Gammaproteobacteria</taxon>
        <taxon>Lysobacterales</taxon>
        <taxon>Lysobacteraceae</taxon>
        <taxon>Pseudoxanthomonas</taxon>
    </lineage>
</organism>
<proteinExistence type="predicted"/>
<evidence type="ECO:0000313" key="2">
    <source>
        <dbReference type="Proteomes" id="UP000321583"/>
    </source>
</evidence>
<protein>
    <submittedName>
        <fullName evidence="1">Uncharacterized protein</fullName>
    </submittedName>
</protein>
<dbReference type="AlphaFoldDB" id="A0A562D0X9"/>
<comment type="caution">
    <text evidence="1">The sequence shown here is derived from an EMBL/GenBank/DDBJ whole genome shotgun (WGS) entry which is preliminary data.</text>
</comment>
<reference evidence="1 2" key="1">
    <citation type="submission" date="2019-07" db="EMBL/GenBank/DDBJ databases">
        <title>Genome sequencing of lignin-degrading bacterial isolates.</title>
        <authorList>
            <person name="Gladden J."/>
        </authorList>
    </citation>
    <scope>NUCLEOTIDE SEQUENCE [LARGE SCALE GENOMIC DNA]</scope>
    <source>
        <strain evidence="1 2">J19</strain>
    </source>
</reference>
<keyword evidence="2" id="KW-1185">Reference proteome</keyword>
<dbReference type="RefSeq" id="WP_147209271.1">
    <property type="nucleotide sequence ID" value="NZ_VLJS01000117.1"/>
</dbReference>
<gene>
    <name evidence="1" type="ORF">L613_008300000020</name>
</gene>
<evidence type="ECO:0000313" key="1">
    <source>
        <dbReference type="EMBL" id="TWH03222.1"/>
    </source>
</evidence>
<dbReference type="Proteomes" id="UP000321583">
    <property type="component" value="Unassembled WGS sequence"/>
</dbReference>
<sequence>MALLPPNQIRELCHFASLSDKEIRSDLIIGEIASENDYTSNFTGALRRNINSYSHTGLKAKSFVLRPPEERETGCDAAIIVRRGRIGKILLIEGKWPRLSTANYKWDSKQTSSGLSHFSDQLSRQSTFANRYAIVEMFYDEQAFGASASYMQPDGSACVWHRDAVAFESSRGGAPNVWSQAELIAMLSQGTHDIAHIVEQVCLCVEGIPMGMPDSPRIDILDFPLPSNVLEISAE</sequence>
<accession>A0A562D0X9</accession>